<dbReference type="EMBL" id="MU129023">
    <property type="protein sequence ID" value="KAF9510099.1"/>
    <property type="molecule type" value="Genomic_DNA"/>
</dbReference>
<dbReference type="Pfam" id="PF20152">
    <property type="entry name" value="DUF6534"/>
    <property type="match status" value="1"/>
</dbReference>
<feature type="transmembrane region" description="Helical" evidence="1">
    <location>
        <begin position="117"/>
        <end position="135"/>
    </location>
</feature>
<feature type="transmembrane region" description="Helical" evidence="1">
    <location>
        <begin position="155"/>
        <end position="175"/>
    </location>
</feature>
<evidence type="ECO:0000313" key="4">
    <source>
        <dbReference type="Proteomes" id="UP000886523"/>
    </source>
</evidence>
<dbReference type="PANTHER" id="PTHR40465:SF1">
    <property type="entry name" value="DUF6534 DOMAIN-CONTAINING PROTEIN"/>
    <property type="match status" value="1"/>
</dbReference>
<proteinExistence type="predicted"/>
<feature type="transmembrane region" description="Helical" evidence="1">
    <location>
        <begin position="46"/>
        <end position="67"/>
    </location>
</feature>
<accession>A0A9P6DT19</accession>
<dbReference type="AlphaFoldDB" id="A0A9P6DT19"/>
<feature type="transmembrane region" description="Helical" evidence="1">
    <location>
        <begin position="12"/>
        <end position="34"/>
    </location>
</feature>
<keyword evidence="1" id="KW-1133">Transmembrane helix</keyword>
<feature type="transmembrane region" description="Helical" evidence="1">
    <location>
        <begin position="225"/>
        <end position="246"/>
    </location>
</feature>
<evidence type="ECO:0000256" key="1">
    <source>
        <dbReference type="SAM" id="Phobius"/>
    </source>
</evidence>
<dbReference type="OrthoDB" id="2971182at2759"/>
<dbReference type="InterPro" id="IPR045339">
    <property type="entry name" value="DUF6534"/>
</dbReference>
<gene>
    <name evidence="3" type="ORF">BS47DRAFT_99750</name>
</gene>
<feature type="transmembrane region" description="Helical" evidence="1">
    <location>
        <begin position="79"/>
        <end position="105"/>
    </location>
</feature>
<keyword evidence="4" id="KW-1185">Reference proteome</keyword>
<evidence type="ECO:0000313" key="3">
    <source>
        <dbReference type="EMBL" id="KAF9510099.1"/>
    </source>
</evidence>
<reference evidence="3" key="1">
    <citation type="journal article" date="2020" name="Nat. Commun.">
        <title>Large-scale genome sequencing of mycorrhizal fungi provides insights into the early evolution of symbiotic traits.</title>
        <authorList>
            <person name="Miyauchi S."/>
            <person name="Kiss E."/>
            <person name="Kuo A."/>
            <person name="Drula E."/>
            <person name="Kohler A."/>
            <person name="Sanchez-Garcia M."/>
            <person name="Morin E."/>
            <person name="Andreopoulos B."/>
            <person name="Barry K.W."/>
            <person name="Bonito G."/>
            <person name="Buee M."/>
            <person name="Carver A."/>
            <person name="Chen C."/>
            <person name="Cichocki N."/>
            <person name="Clum A."/>
            <person name="Culley D."/>
            <person name="Crous P.W."/>
            <person name="Fauchery L."/>
            <person name="Girlanda M."/>
            <person name="Hayes R.D."/>
            <person name="Keri Z."/>
            <person name="LaButti K."/>
            <person name="Lipzen A."/>
            <person name="Lombard V."/>
            <person name="Magnuson J."/>
            <person name="Maillard F."/>
            <person name="Murat C."/>
            <person name="Nolan M."/>
            <person name="Ohm R.A."/>
            <person name="Pangilinan J."/>
            <person name="Pereira M.F."/>
            <person name="Perotto S."/>
            <person name="Peter M."/>
            <person name="Pfister S."/>
            <person name="Riley R."/>
            <person name="Sitrit Y."/>
            <person name="Stielow J.B."/>
            <person name="Szollosi G."/>
            <person name="Zifcakova L."/>
            <person name="Stursova M."/>
            <person name="Spatafora J.W."/>
            <person name="Tedersoo L."/>
            <person name="Vaario L.M."/>
            <person name="Yamada A."/>
            <person name="Yan M."/>
            <person name="Wang P."/>
            <person name="Xu J."/>
            <person name="Bruns T."/>
            <person name="Baldrian P."/>
            <person name="Vilgalys R."/>
            <person name="Dunand C."/>
            <person name="Henrissat B."/>
            <person name="Grigoriev I.V."/>
            <person name="Hibbett D."/>
            <person name="Nagy L.G."/>
            <person name="Martin F.M."/>
        </authorList>
    </citation>
    <scope>NUCLEOTIDE SEQUENCE</scope>
    <source>
        <strain evidence="3">UP504</strain>
    </source>
</reference>
<dbReference type="Proteomes" id="UP000886523">
    <property type="component" value="Unassembled WGS sequence"/>
</dbReference>
<evidence type="ECO:0000259" key="2">
    <source>
        <dbReference type="Pfam" id="PF20152"/>
    </source>
</evidence>
<feature type="domain" description="DUF6534" evidence="2">
    <location>
        <begin position="165"/>
        <end position="249"/>
    </location>
</feature>
<feature type="transmembrane region" description="Helical" evidence="1">
    <location>
        <begin position="196"/>
        <end position="219"/>
    </location>
</feature>
<sequence>MSDGLQNVFGGGLTGVVLTSAIFGVITTQSFAYYRSFPQDPLYIKSVIAFLWLLQGFQLGCLVKALYTYLLWNYGHSEFLALAIWEGSVYQTTTVVAATTVQLFFAYRVHTLSPTRWIGFVIQALILIHFGFGVASSARAYILGTLFGIAVEEKWLIATWLGSEVVTDLALAASMTILLRKQRTGFKRTDNALNKLVIYTINTGTITSVVAVIVLVTFVVAGFHFIVLSFGIPLGGIYTVTMLANLHSRLTIRGYLAPRSSTSAHQLQIAKIRMQFEVCTMANPA</sequence>
<keyword evidence="1" id="KW-0472">Membrane</keyword>
<organism evidence="3 4">
    <name type="scientific">Hydnum rufescens UP504</name>
    <dbReference type="NCBI Taxonomy" id="1448309"/>
    <lineage>
        <taxon>Eukaryota</taxon>
        <taxon>Fungi</taxon>
        <taxon>Dikarya</taxon>
        <taxon>Basidiomycota</taxon>
        <taxon>Agaricomycotina</taxon>
        <taxon>Agaricomycetes</taxon>
        <taxon>Cantharellales</taxon>
        <taxon>Hydnaceae</taxon>
        <taxon>Hydnum</taxon>
    </lineage>
</organism>
<dbReference type="PANTHER" id="PTHR40465">
    <property type="entry name" value="CHROMOSOME 1, WHOLE GENOME SHOTGUN SEQUENCE"/>
    <property type="match status" value="1"/>
</dbReference>
<protein>
    <recommendedName>
        <fullName evidence="2">DUF6534 domain-containing protein</fullName>
    </recommendedName>
</protein>
<comment type="caution">
    <text evidence="3">The sequence shown here is derived from an EMBL/GenBank/DDBJ whole genome shotgun (WGS) entry which is preliminary data.</text>
</comment>
<name>A0A9P6DT19_9AGAM</name>
<keyword evidence="1" id="KW-0812">Transmembrane</keyword>